<dbReference type="EMBL" id="CZQE01000396">
    <property type="protein sequence ID" value="CUS46790.1"/>
    <property type="molecule type" value="Genomic_DNA"/>
</dbReference>
<reference evidence="2" key="1">
    <citation type="submission" date="2015-10" db="EMBL/GenBank/DDBJ databases">
        <authorList>
            <person name="Gilbert D.G."/>
        </authorList>
    </citation>
    <scope>NUCLEOTIDE SEQUENCE</scope>
</reference>
<gene>
    <name evidence="2" type="ORF">MGWOODY_Smn42</name>
</gene>
<proteinExistence type="predicted"/>
<organism evidence="2">
    <name type="scientific">hydrothermal vent metagenome</name>
    <dbReference type="NCBI Taxonomy" id="652676"/>
    <lineage>
        <taxon>unclassified sequences</taxon>
        <taxon>metagenomes</taxon>
        <taxon>ecological metagenomes</taxon>
    </lineage>
</organism>
<dbReference type="AlphaFoldDB" id="A0A160TMY2"/>
<evidence type="ECO:0000256" key="1">
    <source>
        <dbReference type="SAM" id="MobiDB-lite"/>
    </source>
</evidence>
<protein>
    <submittedName>
        <fullName evidence="2">Uncharacterized protein</fullName>
    </submittedName>
</protein>
<sequence>MSVSPIATPSAAILPATRRIGGSSGSSARFRESKNQKRPSIDSL</sequence>
<evidence type="ECO:0000313" key="2">
    <source>
        <dbReference type="EMBL" id="CUS46790.1"/>
    </source>
</evidence>
<name>A0A160TMY2_9ZZZZ</name>
<feature type="region of interest" description="Disordered" evidence="1">
    <location>
        <begin position="1"/>
        <end position="44"/>
    </location>
</feature>
<accession>A0A160TMY2</accession>